<dbReference type="Gene3D" id="2.40.30.170">
    <property type="match status" value="1"/>
</dbReference>
<dbReference type="GO" id="GO:1990281">
    <property type="term" value="C:efflux pump complex"/>
    <property type="evidence" value="ECO:0007669"/>
    <property type="project" value="TreeGrafter"/>
</dbReference>
<dbReference type="InterPro" id="IPR058624">
    <property type="entry name" value="MdtA-like_HH"/>
</dbReference>
<feature type="domain" description="CusB-like beta-barrel" evidence="4">
    <location>
        <begin position="194"/>
        <end position="269"/>
    </location>
</feature>
<feature type="signal peptide" evidence="2">
    <location>
        <begin position="1"/>
        <end position="22"/>
    </location>
</feature>
<protein>
    <submittedName>
        <fullName evidence="6">Efflux transporter periplasmic adaptor subunit</fullName>
    </submittedName>
</protein>
<reference evidence="6 7" key="1">
    <citation type="submission" date="2017-10" db="EMBL/GenBank/DDBJ databases">
        <title>Nyctiphanis sp. nov., isolated from the stomach of the euphausiid Nyctiphanes simplex (Hansen, 1911) in the Gulf of California.</title>
        <authorList>
            <person name="Gomez-Gil B."/>
            <person name="Aguilar-Mendez M."/>
            <person name="Lopez-Cortes A."/>
            <person name="Gomez-Gutierrez J."/>
            <person name="Roque A."/>
            <person name="Lang E."/>
            <person name="Gonzalez-Castillo A."/>
        </authorList>
    </citation>
    <scope>NUCLEOTIDE SEQUENCE [LARGE SCALE GENOMIC DNA]</scope>
    <source>
        <strain evidence="6 7">CAIM 600</strain>
    </source>
</reference>
<dbReference type="EMBL" id="PEIB01000002">
    <property type="protein sequence ID" value="RXJ74438.1"/>
    <property type="molecule type" value="Genomic_DNA"/>
</dbReference>
<keyword evidence="7" id="KW-1185">Reference proteome</keyword>
<comment type="similarity">
    <text evidence="1">Belongs to the membrane fusion protein (MFP) (TC 8.A.1) family.</text>
</comment>
<dbReference type="Gene3D" id="2.40.420.20">
    <property type="match status" value="1"/>
</dbReference>
<evidence type="ECO:0000259" key="5">
    <source>
        <dbReference type="Pfam" id="PF25967"/>
    </source>
</evidence>
<dbReference type="AlphaFoldDB" id="A0A4V1LT97"/>
<accession>A0A4V1LT97</accession>
<dbReference type="Gene3D" id="1.10.287.470">
    <property type="entry name" value="Helix hairpin bin"/>
    <property type="match status" value="1"/>
</dbReference>
<dbReference type="GO" id="GO:0015562">
    <property type="term" value="F:efflux transmembrane transporter activity"/>
    <property type="evidence" value="ECO:0007669"/>
    <property type="project" value="TreeGrafter"/>
</dbReference>
<dbReference type="InterPro" id="IPR006143">
    <property type="entry name" value="RND_pump_MFP"/>
</dbReference>
<dbReference type="PANTHER" id="PTHR30469">
    <property type="entry name" value="MULTIDRUG RESISTANCE PROTEIN MDTA"/>
    <property type="match status" value="1"/>
</dbReference>
<comment type="caution">
    <text evidence="6">The sequence shown here is derived from an EMBL/GenBank/DDBJ whole genome shotgun (WGS) entry which is preliminary data.</text>
</comment>
<name>A0A4V1LT97_9GAMM</name>
<organism evidence="6 7">
    <name type="scientific">Veronia nyctiphanis</name>
    <dbReference type="NCBI Taxonomy" id="1278244"/>
    <lineage>
        <taxon>Bacteria</taxon>
        <taxon>Pseudomonadati</taxon>
        <taxon>Pseudomonadota</taxon>
        <taxon>Gammaproteobacteria</taxon>
        <taxon>Vibrionales</taxon>
        <taxon>Vibrionaceae</taxon>
        <taxon>Veronia</taxon>
    </lineage>
</organism>
<evidence type="ECO:0000256" key="2">
    <source>
        <dbReference type="SAM" id="SignalP"/>
    </source>
</evidence>
<evidence type="ECO:0000313" key="7">
    <source>
        <dbReference type="Proteomes" id="UP000290287"/>
    </source>
</evidence>
<dbReference type="Pfam" id="PF25876">
    <property type="entry name" value="HH_MFP_RND"/>
    <property type="match status" value="1"/>
</dbReference>
<dbReference type="InterPro" id="IPR058627">
    <property type="entry name" value="MdtA-like_C"/>
</dbReference>
<keyword evidence="2" id="KW-0732">Signal</keyword>
<dbReference type="Proteomes" id="UP000290287">
    <property type="component" value="Unassembled WGS sequence"/>
</dbReference>
<evidence type="ECO:0000259" key="3">
    <source>
        <dbReference type="Pfam" id="PF25876"/>
    </source>
</evidence>
<feature type="domain" description="Multidrug resistance protein MdtA-like C-terminal permuted SH3" evidence="5">
    <location>
        <begin position="278"/>
        <end position="330"/>
    </location>
</feature>
<dbReference type="Pfam" id="PF25967">
    <property type="entry name" value="RND-MFP_C"/>
    <property type="match status" value="1"/>
</dbReference>
<dbReference type="OrthoDB" id="1185083at2"/>
<gene>
    <name evidence="6" type="ORF">CS022_02200</name>
</gene>
<dbReference type="NCBIfam" id="TIGR01730">
    <property type="entry name" value="RND_mfp"/>
    <property type="match status" value="1"/>
</dbReference>
<dbReference type="RefSeq" id="WP_129120905.1">
    <property type="nucleotide sequence ID" value="NZ_PEIB01000002.1"/>
</dbReference>
<feature type="chain" id="PRO_5020556034" evidence="2">
    <location>
        <begin position="23"/>
        <end position="347"/>
    </location>
</feature>
<sequence length="347" mass="37565">MKRSFFAMVPIAASLASASAIADETLSTPASDPRLAKIMTVTVSDSAEKRYLPALVAADDSAALAFRISGELSELPVLAGMEVKEGDLLAALDKREIRLQLAKASAAYELAKVQFNRMERLRKSRVVSESDYDKAKSQLEEAATKRQQAKNNLSYTSLTAPYSGTISLRFKSNYEFVGANEPIMSIQTYDIVNVNFQLPERLGSRLVGQERRAAEVSFDTYPGQTFKATLKQLDTSADKKTGSYNVTLTLRRPEGVNVLPGMAAQVALQVGAGENSSIPKTAVIDDAGKSYVWKVDEGGVVSRQPVVLSKQGVLISGLNDGDKIVTNGIKVLKNGDKVVPWVKERGL</sequence>
<feature type="domain" description="Multidrug resistance protein MdtA-like alpha-helical hairpin" evidence="3">
    <location>
        <begin position="97"/>
        <end position="152"/>
    </location>
</feature>
<dbReference type="PANTHER" id="PTHR30469:SF20">
    <property type="entry name" value="EFFLUX RND TRANSPORTER PERIPLASMIC ADAPTOR SUBUNIT"/>
    <property type="match status" value="1"/>
</dbReference>
<dbReference type="Pfam" id="PF25954">
    <property type="entry name" value="Beta-barrel_RND_2"/>
    <property type="match status" value="1"/>
</dbReference>
<proteinExistence type="inferred from homology"/>
<dbReference type="Gene3D" id="2.40.50.100">
    <property type="match status" value="1"/>
</dbReference>
<evidence type="ECO:0000256" key="1">
    <source>
        <dbReference type="ARBA" id="ARBA00009477"/>
    </source>
</evidence>
<dbReference type="SUPFAM" id="SSF111369">
    <property type="entry name" value="HlyD-like secretion proteins"/>
    <property type="match status" value="1"/>
</dbReference>
<dbReference type="InterPro" id="IPR058792">
    <property type="entry name" value="Beta-barrel_RND_2"/>
</dbReference>
<evidence type="ECO:0000313" key="6">
    <source>
        <dbReference type="EMBL" id="RXJ74438.1"/>
    </source>
</evidence>
<evidence type="ECO:0000259" key="4">
    <source>
        <dbReference type="Pfam" id="PF25954"/>
    </source>
</evidence>